<keyword evidence="3" id="KW-1185">Reference proteome</keyword>
<dbReference type="Pfam" id="PF00078">
    <property type="entry name" value="RVT_1"/>
    <property type="match status" value="1"/>
</dbReference>
<dbReference type="PANTHER" id="PTHR37984">
    <property type="entry name" value="PROTEIN CBG26694"/>
    <property type="match status" value="1"/>
</dbReference>
<comment type="caution">
    <text evidence="2">The sequence shown here is derived from an EMBL/GenBank/DDBJ whole genome shotgun (WGS) entry which is preliminary data.</text>
</comment>
<feature type="domain" description="Reverse transcriptase" evidence="1">
    <location>
        <begin position="11"/>
        <end position="101"/>
    </location>
</feature>
<evidence type="ECO:0000313" key="3">
    <source>
        <dbReference type="Proteomes" id="UP000257109"/>
    </source>
</evidence>
<gene>
    <name evidence="2" type="ORF">CR513_11550</name>
</gene>
<organism evidence="2 3">
    <name type="scientific">Mucuna pruriens</name>
    <name type="common">Velvet bean</name>
    <name type="synonym">Dolichos pruriens</name>
    <dbReference type="NCBI Taxonomy" id="157652"/>
    <lineage>
        <taxon>Eukaryota</taxon>
        <taxon>Viridiplantae</taxon>
        <taxon>Streptophyta</taxon>
        <taxon>Embryophyta</taxon>
        <taxon>Tracheophyta</taxon>
        <taxon>Spermatophyta</taxon>
        <taxon>Magnoliopsida</taxon>
        <taxon>eudicotyledons</taxon>
        <taxon>Gunneridae</taxon>
        <taxon>Pentapetalae</taxon>
        <taxon>rosids</taxon>
        <taxon>fabids</taxon>
        <taxon>Fabales</taxon>
        <taxon>Fabaceae</taxon>
        <taxon>Papilionoideae</taxon>
        <taxon>50 kb inversion clade</taxon>
        <taxon>NPAAA clade</taxon>
        <taxon>indigoferoid/millettioid clade</taxon>
        <taxon>Phaseoleae</taxon>
        <taxon>Mucuna</taxon>
    </lineage>
</organism>
<proteinExistence type="predicted"/>
<dbReference type="SUPFAM" id="SSF56672">
    <property type="entry name" value="DNA/RNA polymerases"/>
    <property type="match status" value="1"/>
</dbReference>
<protein>
    <recommendedName>
        <fullName evidence="1">Reverse transcriptase domain-containing protein</fullName>
    </recommendedName>
</protein>
<evidence type="ECO:0000313" key="2">
    <source>
        <dbReference type="EMBL" id="RDY04705.1"/>
    </source>
</evidence>
<reference evidence="2" key="1">
    <citation type="submission" date="2018-05" db="EMBL/GenBank/DDBJ databases">
        <title>Draft genome of Mucuna pruriens seed.</title>
        <authorList>
            <person name="Nnadi N.E."/>
            <person name="Vos R."/>
            <person name="Hasami M.H."/>
            <person name="Devisetty U.K."/>
            <person name="Aguiy J.C."/>
        </authorList>
    </citation>
    <scope>NUCLEOTIDE SEQUENCE [LARGE SCALE GENOMIC DNA]</scope>
    <source>
        <strain evidence="2">JCA_2017</strain>
    </source>
</reference>
<dbReference type="InterPro" id="IPR000477">
    <property type="entry name" value="RT_dom"/>
</dbReference>
<dbReference type="STRING" id="157652.A0A371HPH2"/>
<dbReference type="Gene3D" id="3.30.70.270">
    <property type="match status" value="2"/>
</dbReference>
<dbReference type="PANTHER" id="PTHR37984:SF5">
    <property type="entry name" value="PROTEIN NYNRIN-LIKE"/>
    <property type="match status" value="1"/>
</dbReference>
<dbReference type="Gene3D" id="3.10.10.10">
    <property type="entry name" value="HIV Type 1 Reverse Transcriptase, subunit A, domain 1"/>
    <property type="match status" value="1"/>
</dbReference>
<evidence type="ECO:0000259" key="1">
    <source>
        <dbReference type="Pfam" id="PF00078"/>
    </source>
</evidence>
<dbReference type="Proteomes" id="UP000257109">
    <property type="component" value="Unassembled WGS sequence"/>
</dbReference>
<dbReference type="InterPro" id="IPR043128">
    <property type="entry name" value="Rev_trsase/Diguanyl_cyclase"/>
</dbReference>
<dbReference type="InterPro" id="IPR043502">
    <property type="entry name" value="DNA/RNA_pol_sf"/>
</dbReference>
<dbReference type="InterPro" id="IPR050951">
    <property type="entry name" value="Retrovirus_Pol_polyprotein"/>
</dbReference>
<dbReference type="EMBL" id="QJKJ01002032">
    <property type="protein sequence ID" value="RDY04705.1"/>
    <property type="molecule type" value="Genomic_DNA"/>
</dbReference>
<feature type="non-terminal residue" evidence="2">
    <location>
        <position position="1"/>
    </location>
</feature>
<dbReference type="AlphaFoldDB" id="A0A371HPH2"/>
<accession>A0A371HPH2</accession>
<dbReference type="CDD" id="cd01647">
    <property type="entry name" value="RT_LTR"/>
    <property type="match status" value="1"/>
</dbReference>
<sequence>MSPCAMLVIMVPKKYDTWRMCIDCKPINNITIKYRHLIPRLDYFLNELKGFIIVSKIDLKSEYHQIKVREREEWKTTFKTKFGLYEWLVMPFSLTNALMTFLGYAVSSPGVKVDEEKVNAIQDLPTPRIVGDVRSFHGRTSLYRRFIKDFSTLATPLN</sequence>
<name>A0A371HPH2_MUCPR</name>
<dbReference type="OrthoDB" id="2013610at2759"/>